<protein>
    <recommendedName>
        <fullName evidence="4">Methyltransferase type 11</fullName>
    </recommendedName>
</protein>
<evidence type="ECO:0000313" key="3">
    <source>
        <dbReference type="Proteomes" id="UP000466345"/>
    </source>
</evidence>
<proteinExistence type="predicted"/>
<organism evidence="2 3">
    <name type="scientific">Streptomyces smaragdinus</name>
    <dbReference type="NCBI Taxonomy" id="2585196"/>
    <lineage>
        <taxon>Bacteria</taxon>
        <taxon>Bacillati</taxon>
        <taxon>Actinomycetota</taxon>
        <taxon>Actinomycetes</taxon>
        <taxon>Kitasatosporales</taxon>
        <taxon>Streptomycetaceae</taxon>
        <taxon>Streptomyces</taxon>
    </lineage>
</organism>
<dbReference type="OrthoDB" id="3850475at2"/>
<feature type="region of interest" description="Disordered" evidence="1">
    <location>
        <begin position="1"/>
        <end position="27"/>
    </location>
</feature>
<gene>
    <name evidence="2" type="ORF">SRB5_23680</name>
</gene>
<dbReference type="Proteomes" id="UP000466345">
    <property type="component" value="Unassembled WGS sequence"/>
</dbReference>
<dbReference type="Gene3D" id="3.40.50.150">
    <property type="entry name" value="Vaccinia Virus protein VP39"/>
    <property type="match status" value="1"/>
</dbReference>
<dbReference type="InterPro" id="IPR029063">
    <property type="entry name" value="SAM-dependent_MTases_sf"/>
</dbReference>
<dbReference type="SUPFAM" id="SSF53335">
    <property type="entry name" value="S-adenosyl-L-methionine-dependent methyltransferases"/>
    <property type="match status" value="1"/>
</dbReference>
<evidence type="ECO:0000313" key="2">
    <source>
        <dbReference type="EMBL" id="MQY12235.1"/>
    </source>
</evidence>
<dbReference type="EMBL" id="WEGJ01000005">
    <property type="protein sequence ID" value="MQY12235.1"/>
    <property type="molecule type" value="Genomic_DNA"/>
</dbReference>
<accession>A0A7K0CFH8</accession>
<sequence>MTAALVRTGAPHRPLPRTPRPDVPGSRARDWAEIQERMLVPLYEAVYERLEVDAGTRLLGLDCGSGLALLLAARRGAAVTGLDGDPPRLALARARLTAGLRYEHSLPGGELPGVPARPFTLITSFERPRARALAGAAAVAERGSPVVLAERCATAPVLRLGDPGPAWLPPGGDDLEDVARAAGLRPAGAGRVACPFGYADPDSAVRGLLSTGYFDGALRALDEARVTKELTEALHPYRRTDGTVWMPNVLRYLIAYVQDPRG</sequence>
<dbReference type="RefSeq" id="WP_153451596.1">
    <property type="nucleotide sequence ID" value="NZ_WEGJ01000005.1"/>
</dbReference>
<comment type="caution">
    <text evidence="2">The sequence shown here is derived from an EMBL/GenBank/DDBJ whole genome shotgun (WGS) entry which is preliminary data.</text>
</comment>
<dbReference type="AlphaFoldDB" id="A0A7K0CFH8"/>
<reference evidence="2 3" key="1">
    <citation type="submission" date="2019-10" db="EMBL/GenBank/DDBJ databases">
        <title>Streptomyces smaragdinus sp. nov. and Streptomyces fabii sp. nov., isolated from the gut of fungus growing-termite Macrotermes natalensis.</title>
        <authorList>
            <person name="Schwitalla J."/>
            <person name="Benndorf R."/>
            <person name="Martin K."/>
            <person name="De Beer W."/>
            <person name="Kaster A.-K."/>
            <person name="Vollmers J."/>
            <person name="Poulsen M."/>
            <person name="Beemelmanns C."/>
        </authorList>
    </citation>
    <scope>NUCLEOTIDE SEQUENCE [LARGE SCALE GENOMIC DNA]</scope>
    <source>
        <strain evidence="2 3">RB5</strain>
    </source>
</reference>
<evidence type="ECO:0000256" key="1">
    <source>
        <dbReference type="SAM" id="MobiDB-lite"/>
    </source>
</evidence>
<evidence type="ECO:0008006" key="4">
    <source>
        <dbReference type="Google" id="ProtNLM"/>
    </source>
</evidence>
<keyword evidence="3" id="KW-1185">Reference proteome</keyword>
<name>A0A7K0CFH8_9ACTN</name>